<dbReference type="EMBL" id="LR743504">
    <property type="protein sequence ID" value="CAA2103829.1"/>
    <property type="molecule type" value="Genomic_DNA"/>
</dbReference>
<reference evidence="2" key="1">
    <citation type="submission" date="2019-12" db="EMBL/GenBank/DDBJ databases">
        <authorList>
            <person name="Cremers G."/>
        </authorList>
    </citation>
    <scope>NUCLEOTIDE SEQUENCE</scope>
    <source>
        <strain evidence="2">Mbul1</strain>
    </source>
</reference>
<accession>A0A679J7E3</accession>
<gene>
    <name evidence="2" type="ORF">MBUL_02394</name>
</gene>
<evidence type="ECO:0000256" key="1">
    <source>
        <dbReference type="SAM" id="MobiDB-lite"/>
    </source>
</evidence>
<proteinExistence type="predicted"/>
<sequence length="56" mass="6504">MNETSNQFKKAPKRKKEKARSVSVSPEMRQAYADLIKEREEREAYAQHLPAEGGKR</sequence>
<feature type="region of interest" description="Disordered" evidence="1">
    <location>
        <begin position="1"/>
        <end position="26"/>
    </location>
</feature>
<protein>
    <submittedName>
        <fullName evidence="2">Uncharacterized protein</fullName>
    </submittedName>
</protein>
<organism evidence="2">
    <name type="scientific">Methylobacterium bullatum</name>
    <dbReference type="NCBI Taxonomy" id="570505"/>
    <lineage>
        <taxon>Bacteria</taxon>
        <taxon>Pseudomonadati</taxon>
        <taxon>Pseudomonadota</taxon>
        <taxon>Alphaproteobacteria</taxon>
        <taxon>Hyphomicrobiales</taxon>
        <taxon>Methylobacteriaceae</taxon>
        <taxon>Methylobacterium</taxon>
    </lineage>
</organism>
<name>A0A679J7E3_9HYPH</name>
<dbReference type="AlphaFoldDB" id="A0A679J7E3"/>
<evidence type="ECO:0000313" key="2">
    <source>
        <dbReference type="EMBL" id="CAA2103829.1"/>
    </source>
</evidence>